<reference evidence="1 2" key="1">
    <citation type="submission" date="2019-08" db="EMBL/GenBank/DDBJ databases">
        <title>Genomic characterization of a novel candidate phylum (ARYD3) from a high temperature, high salinity tertiary oil reservoir in north central Oklahoma, USA.</title>
        <authorList>
            <person name="Youssef N.H."/>
            <person name="Yadav A."/>
            <person name="Elshahed M.S."/>
        </authorList>
    </citation>
    <scope>NUCLEOTIDE SEQUENCE [LARGE SCALE GENOMIC DNA]</scope>
    <source>
        <strain evidence="1">ARYD1</strain>
    </source>
</reference>
<organism evidence="1 2">
    <name type="scientific">Flexistipes sinusarabici</name>
    <dbReference type="NCBI Taxonomy" id="2352"/>
    <lineage>
        <taxon>Bacteria</taxon>
        <taxon>Pseudomonadati</taxon>
        <taxon>Deferribacterota</taxon>
        <taxon>Deferribacteres</taxon>
        <taxon>Deferribacterales</taxon>
        <taxon>Flexistipitaceae</taxon>
        <taxon>Flexistipes</taxon>
    </lineage>
</organism>
<dbReference type="Pfam" id="PF09719">
    <property type="entry name" value="C_GCAxxG_C_C"/>
    <property type="match status" value="1"/>
</dbReference>
<dbReference type="NCBIfam" id="TIGR01409">
    <property type="entry name" value="TAT_signal_seq"/>
    <property type="match status" value="1"/>
</dbReference>
<dbReference type="Proteomes" id="UP000323337">
    <property type="component" value="Unassembled WGS sequence"/>
</dbReference>
<dbReference type="InterPro" id="IPR036280">
    <property type="entry name" value="Multihaem_cyt_sf"/>
</dbReference>
<comment type="caution">
    <text evidence="1">The sequence shown here is derived from an EMBL/GenBank/DDBJ whole genome shotgun (WGS) entry which is preliminary data.</text>
</comment>
<dbReference type="Pfam" id="PF10518">
    <property type="entry name" value="TAT_signal"/>
    <property type="match status" value="1"/>
</dbReference>
<accession>A0A5D0MGR8</accession>
<dbReference type="EMBL" id="VSIV01000244">
    <property type="protein sequence ID" value="TYB32877.1"/>
    <property type="molecule type" value="Genomic_DNA"/>
</dbReference>
<dbReference type="InterPro" id="IPR019546">
    <property type="entry name" value="TAT_signal_bac_arc"/>
</dbReference>
<protein>
    <submittedName>
        <fullName evidence="1">Twin-arginine translocation signal domain-containing protein</fullName>
    </submittedName>
</protein>
<dbReference type="SUPFAM" id="SSF48695">
    <property type="entry name" value="Multiheme cytochromes"/>
    <property type="match status" value="1"/>
</dbReference>
<evidence type="ECO:0000313" key="1">
    <source>
        <dbReference type="EMBL" id="TYB32877.1"/>
    </source>
</evidence>
<dbReference type="InterPro" id="IPR006311">
    <property type="entry name" value="TAT_signal"/>
</dbReference>
<sequence length="344" mass="37093">MKNLNRRNFIKGAAVLSGAVALGAVSVRKAGATEAEGIMSQEPALPWGYEELDPEYVRKLGHLGYYPFECGGGAFWAIMTALKEKIGYPYTLLPLPSVDEVISYLETGGELPQVPMRFGGGGAAGYSSLCGAPNGAAAAINYIVPFEATEHIVRRLLRYYETEAFPTDQSNEYAANNEFLVPRYLSDKVLPKSVSNSVLCHVSVGKWCEHSGYASGSLERSERCGRLTGDVSAMAVTLLNAYQRGELETVFPFKLSHETAECRTCHAKGKDYEKGQFTRGHIECTSCHGDEMVPHNGANKLKTAYGVSVGTWTGAAIAGAVFGIGAHAISKRADKKGDDDEDTE</sequence>
<proteinExistence type="predicted"/>
<name>A0A5D0MGR8_FLESI</name>
<dbReference type="PROSITE" id="PS51318">
    <property type="entry name" value="TAT"/>
    <property type="match status" value="1"/>
</dbReference>
<dbReference type="InterPro" id="IPR010181">
    <property type="entry name" value="CGCAxxGCC_motif"/>
</dbReference>
<dbReference type="AlphaFoldDB" id="A0A5D0MGR8"/>
<dbReference type="RefSeq" id="WP_303701615.1">
    <property type="nucleotide sequence ID" value="NZ_VSIV01000244.1"/>
</dbReference>
<evidence type="ECO:0000313" key="2">
    <source>
        <dbReference type="Proteomes" id="UP000323337"/>
    </source>
</evidence>
<gene>
    <name evidence="1" type="ORF">FXF49_09235</name>
</gene>